<comment type="caution">
    <text evidence="2">The sequence shown here is derived from an EMBL/GenBank/DDBJ whole genome shotgun (WGS) entry which is preliminary data.</text>
</comment>
<name>A0A644ZC36_9ZZZZ</name>
<evidence type="ECO:0000256" key="1">
    <source>
        <dbReference type="SAM" id="MobiDB-lite"/>
    </source>
</evidence>
<evidence type="ECO:0000313" key="2">
    <source>
        <dbReference type="EMBL" id="MPM38299.1"/>
    </source>
</evidence>
<organism evidence="2">
    <name type="scientific">bioreactor metagenome</name>
    <dbReference type="NCBI Taxonomy" id="1076179"/>
    <lineage>
        <taxon>unclassified sequences</taxon>
        <taxon>metagenomes</taxon>
        <taxon>ecological metagenomes</taxon>
    </lineage>
</organism>
<sequence>MREERHRQRAEQQNHHGHAHPARFIGSIQRALGLEAAARILERGVEPARHIQRLRRARGQQRQHLGRIHLQRAAHAGSQRAHEHVVGKLVIAPGLQRLDLADRHLQRHGQRGDMDARGFPRMAQDLASGHARVGVLGWDVLLHCGSHAQLLTH</sequence>
<dbReference type="AlphaFoldDB" id="A0A644ZC36"/>
<accession>A0A644ZC36</accession>
<reference evidence="2" key="1">
    <citation type="submission" date="2019-08" db="EMBL/GenBank/DDBJ databases">
        <authorList>
            <person name="Kucharzyk K."/>
            <person name="Murdoch R.W."/>
            <person name="Higgins S."/>
            <person name="Loffler F."/>
        </authorList>
    </citation>
    <scope>NUCLEOTIDE SEQUENCE</scope>
</reference>
<feature type="region of interest" description="Disordered" evidence="1">
    <location>
        <begin position="1"/>
        <end position="22"/>
    </location>
</feature>
<protein>
    <submittedName>
        <fullName evidence="2">Uncharacterized protein</fullName>
    </submittedName>
</protein>
<dbReference type="EMBL" id="VSSQ01008239">
    <property type="protein sequence ID" value="MPM38299.1"/>
    <property type="molecule type" value="Genomic_DNA"/>
</dbReference>
<gene>
    <name evidence="2" type="ORF">SDC9_84928</name>
</gene>
<feature type="compositionally biased region" description="Basic and acidic residues" evidence="1">
    <location>
        <begin position="1"/>
        <end position="14"/>
    </location>
</feature>
<proteinExistence type="predicted"/>